<evidence type="ECO:0000313" key="1">
    <source>
        <dbReference type="EMBL" id="GAA3754808.1"/>
    </source>
</evidence>
<organism evidence="1 2">
    <name type="scientific">Flavobacterium ginsengiterrae</name>
    <dbReference type="NCBI Taxonomy" id="871695"/>
    <lineage>
        <taxon>Bacteria</taxon>
        <taxon>Pseudomonadati</taxon>
        <taxon>Bacteroidota</taxon>
        <taxon>Flavobacteriia</taxon>
        <taxon>Flavobacteriales</taxon>
        <taxon>Flavobacteriaceae</taxon>
        <taxon>Flavobacterium</taxon>
    </lineage>
</organism>
<dbReference type="EMBL" id="BAABDU010000001">
    <property type="protein sequence ID" value="GAA3754808.1"/>
    <property type="molecule type" value="Genomic_DNA"/>
</dbReference>
<proteinExistence type="predicted"/>
<dbReference type="Proteomes" id="UP001500748">
    <property type="component" value="Unassembled WGS sequence"/>
</dbReference>
<gene>
    <name evidence="1" type="ORF">GCM10022423_00740</name>
</gene>
<comment type="caution">
    <text evidence="1">The sequence shown here is derived from an EMBL/GenBank/DDBJ whole genome shotgun (WGS) entry which is preliminary data.</text>
</comment>
<name>A0ABP7G2V4_9FLAO</name>
<evidence type="ECO:0000313" key="2">
    <source>
        <dbReference type="Proteomes" id="UP001500748"/>
    </source>
</evidence>
<reference evidence="2" key="1">
    <citation type="journal article" date="2019" name="Int. J. Syst. Evol. Microbiol.">
        <title>The Global Catalogue of Microorganisms (GCM) 10K type strain sequencing project: providing services to taxonomists for standard genome sequencing and annotation.</title>
        <authorList>
            <consortium name="The Broad Institute Genomics Platform"/>
            <consortium name="The Broad Institute Genome Sequencing Center for Infectious Disease"/>
            <person name="Wu L."/>
            <person name="Ma J."/>
        </authorList>
    </citation>
    <scope>NUCLEOTIDE SEQUENCE [LARGE SCALE GENOMIC DNA]</scope>
    <source>
        <strain evidence="2">JCM 17337</strain>
    </source>
</reference>
<accession>A0ABP7G2V4</accession>
<sequence length="490" mass="52841">MLHRPTSPVLSTPATLLPAGSYDGTSNPLSIASSWIYKLVNAGSYSQWIYVGNTAGLQPGEGFTMKGTSGTDLLDPAQTGTFNNPGGAQRYDFRGKPNDGNITVVLGAGAATLTGNPYPSALHLNAFLLDPSNVVITGGTAYFWEQDKSVNSHYLSAYKGGYGAYAPVSLLSDGIYTPPVFNSYNQDGSLNTGTPASGSGTPIQRRYSPIGQGFLLNGTAAGTAIFRNSHRIFVKEASGGSQFEKSAGIQKPESRQETVTPVSHIKFNTIINNQFTRQLALAFTPDATDGVDPGVDAVNISTDLPNDLGFWLENASYVIEGINFDLSKQIPLVVKAAVNSTFKFYISDIINFDQAQPVYLYDMLDGSYHNIAQTPFQVSVAPGIYTERFKITFTSKTLGVRDYDSDTQFFIFHNDVQSSVTAVNPGMLPIESYKLYDVNSRMVRSENNLTADLRYAFSTSGLSAGVYIAVFHTNDGRRLTGKIIISAGSH</sequence>
<protein>
    <submittedName>
        <fullName evidence="1">T9SS sorting signal type C domain-containing protein</fullName>
    </submittedName>
</protein>
<keyword evidence="2" id="KW-1185">Reference proteome</keyword>